<keyword evidence="2" id="KW-1185">Reference proteome</keyword>
<accession>A0ABS8MLR5</accession>
<comment type="caution">
    <text evidence="1">The sequence shown here is derived from an EMBL/GenBank/DDBJ whole genome shotgun (WGS) entry which is preliminary data.</text>
</comment>
<dbReference type="EMBL" id="JAJJMM010000001">
    <property type="protein sequence ID" value="MCC9066318.1"/>
    <property type="molecule type" value="Genomic_DNA"/>
</dbReference>
<name>A0ABS8MLR5_9FLAO</name>
<evidence type="ECO:0000313" key="1">
    <source>
        <dbReference type="EMBL" id="MCC9066318.1"/>
    </source>
</evidence>
<gene>
    <name evidence="1" type="ORF">LNP81_25295</name>
</gene>
<reference evidence="1" key="1">
    <citation type="submission" date="2021-11" db="EMBL/GenBank/DDBJ databases">
        <title>Description of novel Flavobacterium species.</title>
        <authorList>
            <person name="Saticioglu I.B."/>
            <person name="Ay H."/>
            <person name="Altun S."/>
            <person name="Duman M."/>
        </authorList>
    </citation>
    <scope>NUCLEOTIDE SEQUENCE</scope>
    <source>
        <strain evidence="1">F-30</strain>
    </source>
</reference>
<sequence>MNHISQRNLLEVQLKSFKDFVPFCPNDSLQPLLQEITKIHDRLEKIREFTIEQLVEEVHYHYETRQSKSNFRTI</sequence>
<organism evidence="1 2">
    <name type="scientific">Flavobacterium piscisymbiosum</name>
    <dbReference type="NCBI Taxonomy" id="2893753"/>
    <lineage>
        <taxon>Bacteria</taxon>
        <taxon>Pseudomonadati</taxon>
        <taxon>Bacteroidota</taxon>
        <taxon>Flavobacteriia</taxon>
        <taxon>Flavobacteriales</taxon>
        <taxon>Flavobacteriaceae</taxon>
        <taxon>Flavobacterium</taxon>
    </lineage>
</organism>
<proteinExistence type="predicted"/>
<evidence type="ECO:0000313" key="2">
    <source>
        <dbReference type="Proteomes" id="UP001430679"/>
    </source>
</evidence>
<dbReference type="Proteomes" id="UP001430679">
    <property type="component" value="Unassembled WGS sequence"/>
</dbReference>
<protein>
    <submittedName>
        <fullName evidence="1">Uncharacterized protein</fullName>
    </submittedName>
</protein>
<dbReference type="RefSeq" id="WP_230040184.1">
    <property type="nucleotide sequence ID" value="NZ_JAJJMM010000001.1"/>
</dbReference>